<dbReference type="InterPro" id="IPR001087">
    <property type="entry name" value="GDSL"/>
</dbReference>
<keyword evidence="2" id="KW-0732">Signal</keyword>
<dbReference type="Proteomes" id="UP000323506">
    <property type="component" value="Chromosome A10"/>
</dbReference>
<evidence type="ECO:0000313" key="4">
    <source>
        <dbReference type="Proteomes" id="UP000323506"/>
    </source>
</evidence>
<dbReference type="EMBL" id="CM017697">
    <property type="protein sequence ID" value="TYG97885.1"/>
    <property type="molecule type" value="Genomic_DNA"/>
</dbReference>
<feature type="chain" id="PRO_5022963362" evidence="2">
    <location>
        <begin position="16"/>
        <end position="299"/>
    </location>
</feature>
<dbReference type="InterPro" id="IPR035669">
    <property type="entry name" value="SGNH_plant_lipase-like"/>
</dbReference>
<evidence type="ECO:0000256" key="1">
    <source>
        <dbReference type="ARBA" id="ARBA00008668"/>
    </source>
</evidence>
<keyword evidence="4" id="KW-1185">Reference proteome</keyword>
<dbReference type="Pfam" id="PF00657">
    <property type="entry name" value="Lipase_GDSL"/>
    <property type="match status" value="1"/>
</dbReference>
<name>A0A5D2EWY8_GOSDA</name>
<organism evidence="3 4">
    <name type="scientific">Gossypium darwinii</name>
    <name type="common">Darwin's cotton</name>
    <name type="synonym">Gossypium barbadense var. darwinii</name>
    <dbReference type="NCBI Taxonomy" id="34276"/>
    <lineage>
        <taxon>Eukaryota</taxon>
        <taxon>Viridiplantae</taxon>
        <taxon>Streptophyta</taxon>
        <taxon>Embryophyta</taxon>
        <taxon>Tracheophyta</taxon>
        <taxon>Spermatophyta</taxon>
        <taxon>Magnoliopsida</taxon>
        <taxon>eudicotyledons</taxon>
        <taxon>Gunneridae</taxon>
        <taxon>Pentapetalae</taxon>
        <taxon>rosids</taxon>
        <taxon>malvids</taxon>
        <taxon>Malvales</taxon>
        <taxon>Malvaceae</taxon>
        <taxon>Malvoideae</taxon>
        <taxon>Gossypium</taxon>
    </lineage>
</organism>
<accession>A0A5D2EWY8</accession>
<dbReference type="PANTHER" id="PTHR45642">
    <property type="entry name" value="GDSL ESTERASE/LIPASE EXL3"/>
    <property type="match status" value="1"/>
</dbReference>
<comment type="similarity">
    <text evidence="1">Belongs to the 'GDSL' lipolytic enzyme family.</text>
</comment>
<dbReference type="InterPro" id="IPR036514">
    <property type="entry name" value="SGNH_hydro_sf"/>
</dbReference>
<evidence type="ECO:0000313" key="3">
    <source>
        <dbReference type="EMBL" id="TYG97885.1"/>
    </source>
</evidence>
<sequence>MFLVFAFALVSIVYAQQSTPLVPAMLTFGDSVVDVGNNDYLPTIFRANYPPYGRDFANQKPSGRFCNGKLAIDITAKTLGFTTYPPAYLSPEASGSNLLIGANFTSAGSGYDNRAASLNNYYVNPLVNHAYTPDQYGSFLIDAFTRFIQNVYGLGVRKIGITSLPPLGCIPLARTLFGYHEKGCVSRFNTDAQQFNKKLNAAATNLQKQHSDLKIVVFDIYKALLDVVNTPSNYGKGRVFPCFSLVDEKRDFFNGFLDATSGCCGIGTVETTIFMCNPYTLGTCPNASKYVFWDSVHPS</sequence>
<protein>
    <submittedName>
        <fullName evidence="3">Uncharacterized protein</fullName>
    </submittedName>
</protein>
<dbReference type="PANTHER" id="PTHR45642:SF35">
    <property type="entry name" value="GDSL ESTERASE_LIPASE APG"/>
    <property type="match status" value="1"/>
</dbReference>
<evidence type="ECO:0000256" key="2">
    <source>
        <dbReference type="SAM" id="SignalP"/>
    </source>
</evidence>
<dbReference type="GO" id="GO:0048046">
    <property type="term" value="C:apoplast"/>
    <property type="evidence" value="ECO:0007669"/>
    <property type="project" value="TreeGrafter"/>
</dbReference>
<dbReference type="Gene3D" id="3.40.50.1110">
    <property type="entry name" value="SGNH hydrolase"/>
    <property type="match status" value="1"/>
</dbReference>
<dbReference type="GO" id="GO:0016788">
    <property type="term" value="F:hydrolase activity, acting on ester bonds"/>
    <property type="evidence" value="ECO:0007669"/>
    <property type="project" value="InterPro"/>
</dbReference>
<proteinExistence type="inferred from homology"/>
<dbReference type="CDD" id="cd01837">
    <property type="entry name" value="SGNH_plant_lipase_like"/>
    <property type="match status" value="1"/>
</dbReference>
<feature type="signal peptide" evidence="2">
    <location>
        <begin position="1"/>
        <end position="15"/>
    </location>
</feature>
<gene>
    <name evidence="3" type="ORF">ES288_A10G073400v1</name>
</gene>
<dbReference type="AlphaFoldDB" id="A0A5D2EWY8"/>
<reference evidence="3 4" key="1">
    <citation type="submission" date="2019-06" db="EMBL/GenBank/DDBJ databases">
        <title>WGS assembly of Gossypium darwinii.</title>
        <authorList>
            <person name="Chen Z.J."/>
            <person name="Sreedasyam A."/>
            <person name="Ando A."/>
            <person name="Song Q."/>
            <person name="De L."/>
            <person name="Hulse-Kemp A."/>
            <person name="Ding M."/>
            <person name="Ye W."/>
            <person name="Kirkbride R."/>
            <person name="Jenkins J."/>
            <person name="Plott C."/>
            <person name="Lovell J."/>
            <person name="Lin Y.-M."/>
            <person name="Vaughn R."/>
            <person name="Liu B."/>
            <person name="Li W."/>
            <person name="Simpson S."/>
            <person name="Scheffler B."/>
            <person name="Saski C."/>
            <person name="Grover C."/>
            <person name="Hu G."/>
            <person name="Conover J."/>
            <person name="Carlson J."/>
            <person name="Shu S."/>
            <person name="Boston L."/>
            <person name="Williams M."/>
            <person name="Peterson D."/>
            <person name="Mcgee K."/>
            <person name="Jones D."/>
            <person name="Wendel J."/>
            <person name="Stelly D."/>
            <person name="Grimwood J."/>
            <person name="Schmutz J."/>
        </authorList>
    </citation>
    <scope>NUCLEOTIDE SEQUENCE [LARGE SCALE GENOMIC DNA]</scope>
    <source>
        <strain evidence="3">1808015.09</strain>
    </source>
</reference>
<dbReference type="InterPro" id="IPR050592">
    <property type="entry name" value="GDSL_lipolytic_enzyme"/>
</dbReference>